<organism evidence="1 2">
    <name type="scientific">Auriscalpium vulgare</name>
    <dbReference type="NCBI Taxonomy" id="40419"/>
    <lineage>
        <taxon>Eukaryota</taxon>
        <taxon>Fungi</taxon>
        <taxon>Dikarya</taxon>
        <taxon>Basidiomycota</taxon>
        <taxon>Agaricomycotina</taxon>
        <taxon>Agaricomycetes</taxon>
        <taxon>Russulales</taxon>
        <taxon>Auriscalpiaceae</taxon>
        <taxon>Auriscalpium</taxon>
    </lineage>
</organism>
<reference evidence="1" key="1">
    <citation type="submission" date="2021-02" db="EMBL/GenBank/DDBJ databases">
        <authorList>
            <consortium name="DOE Joint Genome Institute"/>
            <person name="Ahrendt S."/>
            <person name="Looney B.P."/>
            <person name="Miyauchi S."/>
            <person name="Morin E."/>
            <person name="Drula E."/>
            <person name="Courty P.E."/>
            <person name="Chicoki N."/>
            <person name="Fauchery L."/>
            <person name="Kohler A."/>
            <person name="Kuo A."/>
            <person name="Labutti K."/>
            <person name="Pangilinan J."/>
            <person name="Lipzen A."/>
            <person name="Riley R."/>
            <person name="Andreopoulos W."/>
            <person name="He G."/>
            <person name="Johnson J."/>
            <person name="Barry K.W."/>
            <person name="Grigoriev I.V."/>
            <person name="Nagy L."/>
            <person name="Hibbett D."/>
            <person name="Henrissat B."/>
            <person name="Matheny P.B."/>
            <person name="Labbe J."/>
            <person name="Martin F."/>
        </authorList>
    </citation>
    <scope>NUCLEOTIDE SEQUENCE</scope>
    <source>
        <strain evidence="1">FP105234-sp</strain>
    </source>
</reference>
<name>A0ACB8RLF9_9AGAM</name>
<comment type="caution">
    <text evidence="1">The sequence shown here is derived from an EMBL/GenBank/DDBJ whole genome shotgun (WGS) entry which is preliminary data.</text>
</comment>
<evidence type="ECO:0000313" key="1">
    <source>
        <dbReference type="EMBL" id="KAI0045004.1"/>
    </source>
</evidence>
<evidence type="ECO:0000313" key="2">
    <source>
        <dbReference type="Proteomes" id="UP000814033"/>
    </source>
</evidence>
<protein>
    <submittedName>
        <fullName evidence="1">Uncharacterized protein</fullName>
    </submittedName>
</protein>
<reference evidence="1" key="2">
    <citation type="journal article" date="2022" name="New Phytol.">
        <title>Evolutionary transition to the ectomycorrhizal habit in the genomes of a hyperdiverse lineage of mushroom-forming fungi.</title>
        <authorList>
            <person name="Looney B."/>
            <person name="Miyauchi S."/>
            <person name="Morin E."/>
            <person name="Drula E."/>
            <person name="Courty P.E."/>
            <person name="Kohler A."/>
            <person name="Kuo A."/>
            <person name="LaButti K."/>
            <person name="Pangilinan J."/>
            <person name="Lipzen A."/>
            <person name="Riley R."/>
            <person name="Andreopoulos W."/>
            <person name="He G."/>
            <person name="Johnson J."/>
            <person name="Nolan M."/>
            <person name="Tritt A."/>
            <person name="Barry K.W."/>
            <person name="Grigoriev I.V."/>
            <person name="Nagy L.G."/>
            <person name="Hibbett D."/>
            <person name="Henrissat B."/>
            <person name="Matheny P.B."/>
            <person name="Labbe J."/>
            <person name="Martin F.M."/>
        </authorList>
    </citation>
    <scope>NUCLEOTIDE SEQUENCE</scope>
    <source>
        <strain evidence="1">FP105234-sp</strain>
    </source>
</reference>
<accession>A0ACB8RLF9</accession>
<gene>
    <name evidence="1" type="ORF">FA95DRAFT_1561567</name>
</gene>
<sequence>MKLTYLFVALSAALTASAGSPDDYIPHVPRTLRPNDPADEARPCVWRGSYCDSRMPCCNWPLFLDLRLQLNAS</sequence>
<dbReference type="Proteomes" id="UP000814033">
    <property type="component" value="Unassembled WGS sequence"/>
</dbReference>
<keyword evidence="2" id="KW-1185">Reference proteome</keyword>
<proteinExistence type="predicted"/>
<dbReference type="EMBL" id="MU275964">
    <property type="protein sequence ID" value="KAI0045004.1"/>
    <property type="molecule type" value="Genomic_DNA"/>
</dbReference>